<proteinExistence type="predicted"/>
<dbReference type="EMBL" id="JARBHB010000002">
    <property type="protein sequence ID" value="KAJ8892825.1"/>
    <property type="molecule type" value="Genomic_DNA"/>
</dbReference>
<evidence type="ECO:0000313" key="2">
    <source>
        <dbReference type="EMBL" id="KAJ8892825.1"/>
    </source>
</evidence>
<name>A0ABQ9I989_9NEOP</name>
<feature type="domain" description="Reverse transcriptase Ty1/copia-type" evidence="1">
    <location>
        <begin position="91"/>
        <end position="187"/>
    </location>
</feature>
<dbReference type="PANTHER" id="PTHR11439">
    <property type="entry name" value="GAG-POL-RELATED RETROTRANSPOSON"/>
    <property type="match status" value="1"/>
</dbReference>
<sequence length="453" mass="51469">MIIWRNAVFEEQVFPWKVKYQGKQMPRAEVLKACQGETYLDILSIESREIEVVTEQWMVGEEGEISQGTVMSESPLGMKLVMEVEMEGMRNNVWEIVDTPNNARVIGSKWVFSLKYDTDGKVVKHHKARLVAQGFREHMDLGAEVTFILVKRKIMRLPIRVAVEKHLDVTNAYLHSQISGVVFMEQLELFAELNAQNYASDSTSNYVKSEIVKLLRDFSTYDCKPSKTVLPIGCTATEEEEQKFDGTIYRSAVGNPLYFSNNTRPDITFAVSEVIQKCQVPKIMDWNVTKYIIRYLKCTRNMKLCFKGGRLSARICCDADWGGDTESRKLVNGYTVVLSGGAVSWYSKKQNCIARSTMEAEYMAMAQVSREIIWMRDLLVELGVEGFMSTPCVIFADNAAAIKRSKSVNVELTEKKKVIEFEHKVSERNAADLFTENVAGINIQPFSKIIGLE</sequence>
<gene>
    <name evidence="2" type="ORF">PR048_005406</name>
</gene>
<dbReference type="CDD" id="cd09272">
    <property type="entry name" value="RNase_HI_RT_Ty1"/>
    <property type="match status" value="1"/>
</dbReference>
<dbReference type="Proteomes" id="UP001159363">
    <property type="component" value="Chromosome 2"/>
</dbReference>
<evidence type="ECO:0000313" key="3">
    <source>
        <dbReference type="Proteomes" id="UP001159363"/>
    </source>
</evidence>
<protein>
    <recommendedName>
        <fullName evidence="1">Reverse transcriptase Ty1/copia-type domain-containing protein</fullName>
    </recommendedName>
</protein>
<organism evidence="2 3">
    <name type="scientific">Dryococelus australis</name>
    <dbReference type="NCBI Taxonomy" id="614101"/>
    <lineage>
        <taxon>Eukaryota</taxon>
        <taxon>Metazoa</taxon>
        <taxon>Ecdysozoa</taxon>
        <taxon>Arthropoda</taxon>
        <taxon>Hexapoda</taxon>
        <taxon>Insecta</taxon>
        <taxon>Pterygota</taxon>
        <taxon>Neoptera</taxon>
        <taxon>Polyneoptera</taxon>
        <taxon>Phasmatodea</taxon>
        <taxon>Verophasmatodea</taxon>
        <taxon>Anareolatae</taxon>
        <taxon>Phasmatidae</taxon>
        <taxon>Eurycanthinae</taxon>
        <taxon>Dryococelus</taxon>
    </lineage>
</organism>
<keyword evidence="3" id="KW-1185">Reference proteome</keyword>
<accession>A0ABQ9I989</accession>
<dbReference type="PANTHER" id="PTHR11439:SF467">
    <property type="entry name" value="INTEGRASE CATALYTIC DOMAIN-CONTAINING PROTEIN"/>
    <property type="match status" value="1"/>
</dbReference>
<evidence type="ECO:0000259" key="1">
    <source>
        <dbReference type="Pfam" id="PF07727"/>
    </source>
</evidence>
<reference evidence="2 3" key="1">
    <citation type="submission" date="2023-02" db="EMBL/GenBank/DDBJ databases">
        <title>LHISI_Scaffold_Assembly.</title>
        <authorList>
            <person name="Stuart O.P."/>
            <person name="Cleave R."/>
            <person name="Magrath M.J.L."/>
            <person name="Mikheyev A.S."/>
        </authorList>
    </citation>
    <scope>NUCLEOTIDE SEQUENCE [LARGE SCALE GENOMIC DNA]</scope>
    <source>
        <strain evidence="2">Daus_M_001</strain>
        <tissue evidence="2">Leg muscle</tissue>
    </source>
</reference>
<dbReference type="InterPro" id="IPR013103">
    <property type="entry name" value="RVT_2"/>
</dbReference>
<comment type="caution">
    <text evidence="2">The sequence shown here is derived from an EMBL/GenBank/DDBJ whole genome shotgun (WGS) entry which is preliminary data.</text>
</comment>
<dbReference type="Pfam" id="PF07727">
    <property type="entry name" value="RVT_2"/>
    <property type="match status" value="1"/>
</dbReference>